<proteinExistence type="predicted"/>
<organism evidence="1">
    <name type="scientific">bioreactor metagenome</name>
    <dbReference type="NCBI Taxonomy" id="1076179"/>
    <lineage>
        <taxon>unclassified sequences</taxon>
        <taxon>metagenomes</taxon>
        <taxon>ecological metagenomes</taxon>
    </lineage>
</organism>
<protein>
    <submittedName>
        <fullName evidence="1">Uncharacterized protein</fullName>
    </submittedName>
</protein>
<dbReference type="EMBL" id="VSSQ01005428">
    <property type="protein sequence ID" value="MPM29117.1"/>
    <property type="molecule type" value="Genomic_DNA"/>
</dbReference>
<reference evidence="1" key="1">
    <citation type="submission" date="2019-08" db="EMBL/GenBank/DDBJ databases">
        <authorList>
            <person name="Kucharzyk K."/>
            <person name="Murdoch R.W."/>
            <person name="Higgins S."/>
            <person name="Loffler F."/>
        </authorList>
    </citation>
    <scope>NUCLEOTIDE SEQUENCE</scope>
</reference>
<sequence>MQTGHVVRCDLTHFDTKLFFKLIGDFFHTHHTGNNCVVEVDGILPNRLGGIEMIE</sequence>
<gene>
    <name evidence="1" type="ORF">SDC9_75656</name>
</gene>
<dbReference type="AlphaFoldDB" id="A0A644YLD0"/>
<evidence type="ECO:0000313" key="1">
    <source>
        <dbReference type="EMBL" id="MPM29117.1"/>
    </source>
</evidence>
<comment type="caution">
    <text evidence="1">The sequence shown here is derived from an EMBL/GenBank/DDBJ whole genome shotgun (WGS) entry which is preliminary data.</text>
</comment>
<accession>A0A644YLD0</accession>
<name>A0A644YLD0_9ZZZZ</name>